<accession>A0A0L0V2D5</accession>
<reference evidence="3" key="1">
    <citation type="submission" date="2014-03" db="EMBL/GenBank/DDBJ databases">
        <title>The Genome Sequence of Puccinia striiformis f. sp. tritici PST-78.</title>
        <authorList>
            <consortium name="The Broad Institute Genome Sequencing Platform"/>
            <person name="Cuomo C."/>
            <person name="Hulbert S."/>
            <person name="Chen X."/>
            <person name="Walker B."/>
            <person name="Young S.K."/>
            <person name="Zeng Q."/>
            <person name="Gargeya S."/>
            <person name="Fitzgerald M."/>
            <person name="Haas B."/>
            <person name="Abouelleil A."/>
            <person name="Alvarado L."/>
            <person name="Arachchi H.M."/>
            <person name="Berlin A.M."/>
            <person name="Chapman S.B."/>
            <person name="Goldberg J."/>
            <person name="Griggs A."/>
            <person name="Gujja S."/>
            <person name="Hansen M."/>
            <person name="Howarth C."/>
            <person name="Imamovic A."/>
            <person name="Larimer J."/>
            <person name="McCowan C."/>
            <person name="Montmayeur A."/>
            <person name="Murphy C."/>
            <person name="Neiman D."/>
            <person name="Pearson M."/>
            <person name="Priest M."/>
            <person name="Roberts A."/>
            <person name="Saif S."/>
            <person name="Shea T."/>
            <person name="Sisk P."/>
            <person name="Sykes S."/>
            <person name="Wortman J."/>
            <person name="Nusbaum C."/>
            <person name="Birren B."/>
        </authorList>
    </citation>
    <scope>NUCLEOTIDE SEQUENCE [LARGE SCALE GENOMIC DNA]</scope>
    <source>
        <strain evidence="3">race PST-78</strain>
    </source>
</reference>
<feature type="compositionally biased region" description="Low complexity" evidence="1">
    <location>
        <begin position="95"/>
        <end position="106"/>
    </location>
</feature>
<feature type="region of interest" description="Disordered" evidence="1">
    <location>
        <begin position="88"/>
        <end position="118"/>
    </location>
</feature>
<name>A0A0L0V2D5_9BASI</name>
<feature type="region of interest" description="Disordered" evidence="1">
    <location>
        <begin position="149"/>
        <end position="202"/>
    </location>
</feature>
<evidence type="ECO:0000313" key="3">
    <source>
        <dbReference type="Proteomes" id="UP000054564"/>
    </source>
</evidence>
<keyword evidence="3" id="KW-1185">Reference proteome</keyword>
<protein>
    <submittedName>
        <fullName evidence="2">Uncharacterized protein</fullName>
    </submittedName>
</protein>
<evidence type="ECO:0000256" key="1">
    <source>
        <dbReference type="SAM" id="MobiDB-lite"/>
    </source>
</evidence>
<gene>
    <name evidence="2" type="ORF">PSTG_13175</name>
</gene>
<comment type="caution">
    <text evidence="2">The sequence shown here is derived from an EMBL/GenBank/DDBJ whole genome shotgun (WGS) entry which is preliminary data.</text>
</comment>
<evidence type="ECO:0000313" key="2">
    <source>
        <dbReference type="EMBL" id="KNE93452.1"/>
    </source>
</evidence>
<dbReference type="AlphaFoldDB" id="A0A0L0V2D5"/>
<sequence length="347" mass="38205">MHGRRPTELIYWGESSTDWPKVGDVNLEALPLNFVCLSKSHSGEYLAGTVALVVEKFGIQDKICGIIQRDTSMDLMLCPHRKFDRPVHPLSVRNSQGQQGQASGGSVIRSGEESDHAEYDDAKQIQLLTHGDQSSPSTYEDLSNTESLLLQPDDKDSDSLSEDFAQERASGSAHRGGLSSGQCFVRPRSGGPGSAASPPLPSAPSCSNYLSPLLEVDHPSVRQYPSQIPRYFHMVTKKLKYSPNYKAKFVRLCLAKKCLQLSSIVRCQAAIIEWQRHKTLGIERKYHLDQLDLDLARDLGGVLNLFREITLQISVAGSAQLSNIASFIDQITKHLSTVISNPSYPAA</sequence>
<proteinExistence type="predicted"/>
<organism evidence="2 3">
    <name type="scientific">Puccinia striiformis f. sp. tritici PST-78</name>
    <dbReference type="NCBI Taxonomy" id="1165861"/>
    <lineage>
        <taxon>Eukaryota</taxon>
        <taxon>Fungi</taxon>
        <taxon>Dikarya</taxon>
        <taxon>Basidiomycota</taxon>
        <taxon>Pucciniomycotina</taxon>
        <taxon>Pucciniomycetes</taxon>
        <taxon>Pucciniales</taxon>
        <taxon>Pucciniaceae</taxon>
        <taxon>Puccinia</taxon>
    </lineage>
</organism>
<dbReference type="EMBL" id="AJIL01000137">
    <property type="protein sequence ID" value="KNE93452.1"/>
    <property type="molecule type" value="Genomic_DNA"/>
</dbReference>
<dbReference type="Proteomes" id="UP000054564">
    <property type="component" value="Unassembled WGS sequence"/>
</dbReference>